<evidence type="ECO:0000256" key="1">
    <source>
        <dbReference type="SAM" id="Phobius"/>
    </source>
</evidence>
<name>G8M0Y0_ACECE</name>
<dbReference type="AlphaFoldDB" id="G8M0Y0"/>
<dbReference type="EMBL" id="CP003065">
    <property type="protein sequence ID" value="AEV70223.1"/>
    <property type="molecule type" value="Genomic_DNA"/>
</dbReference>
<dbReference type="OrthoDB" id="1822234at2"/>
<accession>G8M0Y0</accession>
<reference evidence="3" key="1">
    <citation type="submission" date="2011-12" db="EMBL/GenBank/DDBJ databases">
        <title>Complete sequence of Clostridium clariflavum DSM 19732.</title>
        <authorList>
            <consortium name="US DOE Joint Genome Institute"/>
            <person name="Lucas S."/>
            <person name="Han J."/>
            <person name="Lapidus A."/>
            <person name="Cheng J.-F."/>
            <person name="Goodwin L."/>
            <person name="Pitluck S."/>
            <person name="Peters L."/>
            <person name="Teshima H."/>
            <person name="Detter J.C."/>
            <person name="Han C."/>
            <person name="Tapia R."/>
            <person name="Land M."/>
            <person name="Hauser L."/>
            <person name="Kyrpides N."/>
            <person name="Ivanova N."/>
            <person name="Pagani I."/>
            <person name="Kitzmiller T."/>
            <person name="Lynd L."/>
            <person name="Izquierdo J."/>
            <person name="Woyke T."/>
        </authorList>
    </citation>
    <scope>NUCLEOTIDE SEQUENCE [LARGE SCALE GENOMIC DNA]</scope>
    <source>
        <strain evidence="3">DSM 19732 / NBRC 101661 / EBR45</strain>
    </source>
</reference>
<feature type="transmembrane region" description="Helical" evidence="1">
    <location>
        <begin position="90"/>
        <end position="111"/>
    </location>
</feature>
<evidence type="ECO:0000313" key="2">
    <source>
        <dbReference type="EMBL" id="AEV70223.1"/>
    </source>
</evidence>
<keyword evidence="1" id="KW-1133">Transmembrane helix</keyword>
<proteinExistence type="predicted"/>
<evidence type="ECO:0000313" key="3">
    <source>
        <dbReference type="Proteomes" id="UP000005435"/>
    </source>
</evidence>
<organism evidence="2 3">
    <name type="scientific">Acetivibrio clariflavus (strain DSM 19732 / NBRC 101661 / EBR45)</name>
    <name type="common">Clostridium clariflavum</name>
    <dbReference type="NCBI Taxonomy" id="720554"/>
    <lineage>
        <taxon>Bacteria</taxon>
        <taxon>Bacillati</taxon>
        <taxon>Bacillota</taxon>
        <taxon>Clostridia</taxon>
        <taxon>Eubacteriales</taxon>
        <taxon>Oscillospiraceae</taxon>
        <taxon>Acetivibrio</taxon>
    </lineage>
</organism>
<keyword evidence="1" id="KW-0472">Membrane</keyword>
<keyword evidence="1" id="KW-0812">Transmembrane</keyword>
<dbReference type="Pfam" id="PF11188">
    <property type="entry name" value="DUF2975"/>
    <property type="match status" value="1"/>
</dbReference>
<dbReference type="eggNOG" id="ENOG5033NBB">
    <property type="taxonomic scope" value="Bacteria"/>
</dbReference>
<dbReference type="Proteomes" id="UP000005435">
    <property type="component" value="Chromosome"/>
</dbReference>
<keyword evidence="3" id="KW-1185">Reference proteome</keyword>
<feature type="transmembrane region" description="Helical" evidence="1">
    <location>
        <begin position="51"/>
        <end position="70"/>
    </location>
</feature>
<feature type="transmembrane region" description="Helical" evidence="1">
    <location>
        <begin position="21"/>
        <end position="39"/>
    </location>
</feature>
<feature type="transmembrane region" description="Helical" evidence="1">
    <location>
        <begin position="131"/>
        <end position="150"/>
    </location>
</feature>
<gene>
    <name evidence="2" type="ordered locus">Clocl_3770</name>
</gene>
<protein>
    <recommendedName>
        <fullName evidence="4">DUF2975 domain-containing protein</fullName>
    </recommendedName>
</protein>
<dbReference type="KEGG" id="ccl:Clocl_3770"/>
<evidence type="ECO:0008006" key="4">
    <source>
        <dbReference type="Google" id="ProtNLM"/>
    </source>
</evidence>
<dbReference type="InterPro" id="IPR021354">
    <property type="entry name" value="DUF2975"/>
</dbReference>
<dbReference type="HOGENOM" id="CLU_1702938_0_0_9"/>
<sequence precursor="true">MKDKKAESVKKRTFGDMICSFVIAAVSILVFITELWNYYSADGAYPQHITHGIYALFVFGFTLITGLILLEVRKTGKPFSKKIINKLRSLAVLVILAGLLPDAAASIINGIFNGTINQVGIELVFSGKNVIIAIVGVVIGIVSEIFIYGYELQDDMDSIA</sequence>
<dbReference type="RefSeq" id="WP_014256731.1">
    <property type="nucleotide sequence ID" value="NC_016627.1"/>
</dbReference>
<reference evidence="2 3" key="2">
    <citation type="journal article" date="2012" name="Stand. Genomic Sci.">
        <title>Complete Genome Sequence of Clostridium clariflavum DSM 19732.</title>
        <authorList>
            <person name="Izquierdo J.A."/>
            <person name="Goodwin L."/>
            <person name="Davenport K.W."/>
            <person name="Teshima H."/>
            <person name="Bruce D."/>
            <person name="Detter C."/>
            <person name="Tapia R."/>
            <person name="Han S."/>
            <person name="Land M."/>
            <person name="Hauser L."/>
            <person name="Jeffries C.D."/>
            <person name="Han J."/>
            <person name="Pitluck S."/>
            <person name="Nolan M."/>
            <person name="Chen A."/>
            <person name="Huntemann M."/>
            <person name="Mavromatis K."/>
            <person name="Mikhailova N."/>
            <person name="Liolios K."/>
            <person name="Woyke T."/>
            <person name="Lynd L.R."/>
        </authorList>
    </citation>
    <scope>NUCLEOTIDE SEQUENCE [LARGE SCALE GENOMIC DNA]</scope>
    <source>
        <strain evidence="3">DSM 19732 / NBRC 101661 / EBR45</strain>
    </source>
</reference>